<reference evidence="2" key="1">
    <citation type="submission" date="2017-04" db="EMBL/GenBank/DDBJ databases">
        <authorList>
            <person name="Varghese N."/>
            <person name="Submissions S."/>
        </authorList>
    </citation>
    <scope>NUCLEOTIDE SEQUENCE [LARGE SCALE GENOMIC DNA]</scope>
    <source>
        <strain evidence="2">DSM 4125</strain>
    </source>
</reference>
<dbReference type="EMBL" id="FXAW01000021">
    <property type="protein sequence ID" value="SMG54224.1"/>
    <property type="molecule type" value="Genomic_DNA"/>
</dbReference>
<organism evidence="1 2">
    <name type="scientific">Marivirga sericea</name>
    <dbReference type="NCBI Taxonomy" id="1028"/>
    <lineage>
        <taxon>Bacteria</taxon>
        <taxon>Pseudomonadati</taxon>
        <taxon>Bacteroidota</taxon>
        <taxon>Cytophagia</taxon>
        <taxon>Cytophagales</taxon>
        <taxon>Marivirgaceae</taxon>
        <taxon>Marivirga</taxon>
    </lineage>
</organism>
<evidence type="ECO:0000313" key="1">
    <source>
        <dbReference type="EMBL" id="SMG54224.1"/>
    </source>
</evidence>
<dbReference type="AlphaFoldDB" id="A0A1X7LL59"/>
<protein>
    <submittedName>
        <fullName evidence="1">Uncharacterized protein</fullName>
    </submittedName>
</protein>
<proteinExistence type="predicted"/>
<name>A0A1X7LL59_9BACT</name>
<evidence type="ECO:0000313" key="2">
    <source>
        <dbReference type="Proteomes" id="UP000193804"/>
    </source>
</evidence>
<dbReference type="PROSITE" id="PS51257">
    <property type="entry name" value="PROKAR_LIPOPROTEIN"/>
    <property type="match status" value="1"/>
</dbReference>
<accession>A0A1X7LL59</accession>
<dbReference type="Proteomes" id="UP000193804">
    <property type="component" value="Unassembled WGS sequence"/>
</dbReference>
<dbReference type="STRING" id="1028.SAMN05661096_04126"/>
<sequence length="192" mass="21772">MKILLHLIIIVLIFSCNSKTEQESHETQIVSTPTDSSELSDILKVEDTQSPSKKPIETETKQKTVSFNSLKSEPCNVKVTLYVHQNIDSLSKGAIDMFLQVFSEECDNHVEFSEFSQEMIFEVLSKYPKDVAELITKNNYDLNAITSEICCPLLDPAIKPIIKDFETLEISNPKIDSILIALNRALEYQNNE</sequence>
<dbReference type="RefSeq" id="WP_085519224.1">
    <property type="nucleotide sequence ID" value="NZ_FXAW01000021.1"/>
</dbReference>
<gene>
    <name evidence="1" type="ORF">SAMN05661096_04126</name>
</gene>
<keyword evidence="2" id="KW-1185">Reference proteome</keyword>